<dbReference type="PRINTS" id="PR01023">
    <property type="entry name" value="NAFLGMOTY"/>
</dbReference>
<proteinExistence type="predicted"/>
<evidence type="ECO:0000256" key="5">
    <source>
        <dbReference type="SAM" id="SignalP"/>
    </source>
</evidence>
<dbReference type="InterPro" id="IPR039567">
    <property type="entry name" value="Gly-zipper"/>
</dbReference>
<dbReference type="SUPFAM" id="SSF103088">
    <property type="entry name" value="OmpA-like"/>
    <property type="match status" value="1"/>
</dbReference>
<dbReference type="InterPro" id="IPR006664">
    <property type="entry name" value="OMP_bac"/>
</dbReference>
<evidence type="ECO:0000259" key="6">
    <source>
        <dbReference type="PROSITE" id="PS51123"/>
    </source>
</evidence>
<dbReference type="GO" id="GO:0009279">
    <property type="term" value="C:cell outer membrane"/>
    <property type="evidence" value="ECO:0007669"/>
    <property type="project" value="UniProtKB-SubCell"/>
</dbReference>
<dbReference type="Pfam" id="PF13488">
    <property type="entry name" value="Gly-zipper_Omp"/>
    <property type="match status" value="1"/>
</dbReference>
<evidence type="ECO:0000256" key="3">
    <source>
        <dbReference type="ARBA" id="ARBA00023237"/>
    </source>
</evidence>
<dbReference type="Gene3D" id="3.30.1330.60">
    <property type="entry name" value="OmpA-like domain"/>
    <property type="match status" value="1"/>
</dbReference>
<dbReference type="AlphaFoldDB" id="A0A6M1UB14"/>
<dbReference type="InterPro" id="IPR036737">
    <property type="entry name" value="OmpA-like_sf"/>
</dbReference>
<organism evidence="7 8">
    <name type="scientific">Paragemmobacter kunshanensis</name>
    <dbReference type="NCBI Taxonomy" id="2583234"/>
    <lineage>
        <taxon>Bacteria</taxon>
        <taxon>Pseudomonadati</taxon>
        <taxon>Pseudomonadota</taxon>
        <taxon>Alphaproteobacteria</taxon>
        <taxon>Rhodobacterales</taxon>
        <taxon>Paracoccaceae</taxon>
        <taxon>Paragemmobacter</taxon>
    </lineage>
</organism>
<accession>A0A6M1UB14</accession>
<evidence type="ECO:0000256" key="1">
    <source>
        <dbReference type="ARBA" id="ARBA00004442"/>
    </source>
</evidence>
<dbReference type="Pfam" id="PF00691">
    <property type="entry name" value="OmpA"/>
    <property type="match status" value="1"/>
</dbReference>
<dbReference type="PROSITE" id="PS51257">
    <property type="entry name" value="PROKAR_LIPOPROTEIN"/>
    <property type="match status" value="1"/>
</dbReference>
<keyword evidence="8" id="KW-1185">Reference proteome</keyword>
<keyword evidence="3" id="KW-0998">Cell outer membrane</keyword>
<comment type="caution">
    <text evidence="7">The sequence shown here is derived from an EMBL/GenBank/DDBJ whole genome shotgun (WGS) entry which is preliminary data.</text>
</comment>
<dbReference type="RefSeq" id="WP_165054338.1">
    <property type="nucleotide sequence ID" value="NZ_JAALFE010000045.1"/>
</dbReference>
<dbReference type="PANTHER" id="PTHR30329">
    <property type="entry name" value="STATOR ELEMENT OF FLAGELLAR MOTOR COMPLEX"/>
    <property type="match status" value="1"/>
</dbReference>
<dbReference type="PROSITE" id="PS51123">
    <property type="entry name" value="OMPA_2"/>
    <property type="match status" value="1"/>
</dbReference>
<feature type="domain" description="OmpA-like" evidence="6">
    <location>
        <begin position="105"/>
        <end position="222"/>
    </location>
</feature>
<evidence type="ECO:0000313" key="8">
    <source>
        <dbReference type="Proteomes" id="UP000474758"/>
    </source>
</evidence>
<reference evidence="7 8" key="1">
    <citation type="submission" date="2020-02" db="EMBL/GenBank/DDBJ databases">
        <title>Rhodobacter translucens sp. nov., a novel bacterium isolated from activated sludge.</title>
        <authorList>
            <person name="Liu J."/>
        </authorList>
    </citation>
    <scope>NUCLEOTIDE SEQUENCE [LARGE SCALE GENOMIC DNA]</scope>
    <source>
        <strain evidence="7 8">HX-7-19</strain>
    </source>
</reference>
<dbReference type="CDD" id="cd07185">
    <property type="entry name" value="OmpA_C-like"/>
    <property type="match status" value="1"/>
</dbReference>
<evidence type="ECO:0000256" key="2">
    <source>
        <dbReference type="ARBA" id="ARBA00023136"/>
    </source>
</evidence>
<dbReference type="PRINTS" id="PR01021">
    <property type="entry name" value="OMPADOMAIN"/>
</dbReference>
<dbReference type="PROSITE" id="PS01068">
    <property type="entry name" value="OMPA_1"/>
    <property type="match status" value="1"/>
</dbReference>
<dbReference type="Proteomes" id="UP000474758">
    <property type="component" value="Unassembled WGS sequence"/>
</dbReference>
<dbReference type="EMBL" id="JAALFE010000045">
    <property type="protein sequence ID" value="NGQ93343.1"/>
    <property type="molecule type" value="Genomic_DNA"/>
</dbReference>
<gene>
    <name evidence="7" type="ORF">G5V65_20865</name>
</gene>
<dbReference type="InterPro" id="IPR006665">
    <property type="entry name" value="OmpA-like"/>
</dbReference>
<name>A0A6M1UB14_9RHOB</name>
<feature type="signal peptide" evidence="5">
    <location>
        <begin position="1"/>
        <end position="23"/>
    </location>
</feature>
<protein>
    <submittedName>
        <fullName evidence="7">OmpA family protein</fullName>
    </submittedName>
</protein>
<dbReference type="InterPro" id="IPR050330">
    <property type="entry name" value="Bact_OuterMem_StrucFunc"/>
</dbReference>
<keyword evidence="2 4" id="KW-0472">Membrane</keyword>
<comment type="subcellular location">
    <subcellularLocation>
        <location evidence="1">Cell outer membrane</location>
    </subcellularLocation>
</comment>
<sequence length="222" mass="23245">MTIKTPLILSTLGILALTACVPADPYADPYGAQPVSNGPRAQSGALIGAMAGGLLGSQSSDDRLAKTVVGAGIGAIVGGAIGATLDQQAAELRGINGQFNVTNMGDYLVVNMPQDVLFNVDSAALRPDLTRDIKSVAQNLLRYPNSQIQIIGHTDNTGSASYNQDLSQRRAVSVANVLRESGVPNARVSAFGRGEDQPIASNLTPEGRAQNRRVEIIIRPTR</sequence>
<feature type="chain" id="PRO_5026717802" evidence="5">
    <location>
        <begin position="24"/>
        <end position="222"/>
    </location>
</feature>
<evidence type="ECO:0000256" key="4">
    <source>
        <dbReference type="PROSITE-ProRule" id="PRU00473"/>
    </source>
</evidence>
<dbReference type="InterPro" id="IPR006690">
    <property type="entry name" value="OMPA-like_CS"/>
</dbReference>
<dbReference type="PANTHER" id="PTHR30329:SF21">
    <property type="entry name" value="LIPOPROTEIN YIAD-RELATED"/>
    <property type="match status" value="1"/>
</dbReference>
<keyword evidence="5" id="KW-0732">Signal</keyword>
<evidence type="ECO:0000313" key="7">
    <source>
        <dbReference type="EMBL" id="NGQ93343.1"/>
    </source>
</evidence>